<dbReference type="Proteomes" id="UP001177140">
    <property type="component" value="Unassembled WGS sequence"/>
</dbReference>
<protein>
    <recommendedName>
        <fullName evidence="2 5">peptidylprolyl isomerase</fullName>
        <ecNumber evidence="2 5">5.2.1.8</ecNumber>
    </recommendedName>
</protein>
<dbReference type="GO" id="GO:0003755">
    <property type="term" value="F:peptidyl-prolyl cis-trans isomerase activity"/>
    <property type="evidence" value="ECO:0007669"/>
    <property type="project" value="UniProtKB-KW"/>
</dbReference>
<dbReference type="Gene3D" id="3.10.50.40">
    <property type="match status" value="1"/>
</dbReference>
<keyword evidence="4 5" id="KW-0413">Isomerase</keyword>
<comment type="caution">
    <text evidence="7">The sequence shown here is derived from an EMBL/GenBank/DDBJ whole genome shotgun (WGS) entry which is preliminary data.</text>
</comment>
<sequence>VHIYYIVRVKRNGYVIESNLGKPSSTKYQLGVGALIKGLDIGINGMHIGDKRRLTIPPSLGYPERNDVPPYAWLEVEVELENVSHSE</sequence>
<evidence type="ECO:0000256" key="4">
    <source>
        <dbReference type="ARBA" id="ARBA00023235"/>
    </source>
</evidence>
<dbReference type="InterPro" id="IPR046357">
    <property type="entry name" value="PPIase_dom_sf"/>
</dbReference>
<keyword evidence="3 5" id="KW-0697">Rotamase</keyword>
<evidence type="ECO:0000256" key="3">
    <source>
        <dbReference type="ARBA" id="ARBA00023110"/>
    </source>
</evidence>
<name>A0AA41VWY2_PAPNU</name>
<reference evidence="7" key="1">
    <citation type="submission" date="2022-03" db="EMBL/GenBank/DDBJ databases">
        <title>A functionally conserved STORR gene fusion in Papaver species that diverged 16.8 million years ago.</title>
        <authorList>
            <person name="Catania T."/>
        </authorList>
    </citation>
    <scope>NUCLEOTIDE SEQUENCE</scope>
    <source>
        <strain evidence="7">S-191538</strain>
    </source>
</reference>
<dbReference type="PROSITE" id="PS50059">
    <property type="entry name" value="FKBP_PPIASE"/>
    <property type="match status" value="1"/>
</dbReference>
<dbReference type="EMBL" id="JAJJMA010308101">
    <property type="protein sequence ID" value="MCL7048769.1"/>
    <property type="molecule type" value="Genomic_DNA"/>
</dbReference>
<evidence type="ECO:0000256" key="5">
    <source>
        <dbReference type="PROSITE-ProRule" id="PRU00277"/>
    </source>
</evidence>
<comment type="catalytic activity">
    <reaction evidence="1 5">
        <text>[protein]-peptidylproline (omega=180) = [protein]-peptidylproline (omega=0)</text>
        <dbReference type="Rhea" id="RHEA:16237"/>
        <dbReference type="Rhea" id="RHEA-COMP:10747"/>
        <dbReference type="Rhea" id="RHEA-COMP:10748"/>
        <dbReference type="ChEBI" id="CHEBI:83833"/>
        <dbReference type="ChEBI" id="CHEBI:83834"/>
        <dbReference type="EC" id="5.2.1.8"/>
    </reaction>
</comment>
<feature type="non-terminal residue" evidence="7">
    <location>
        <position position="1"/>
    </location>
</feature>
<dbReference type="PANTHER" id="PTHR43811:SF19">
    <property type="entry name" value="39 KDA FK506-BINDING NUCLEAR PROTEIN"/>
    <property type="match status" value="1"/>
</dbReference>
<feature type="domain" description="PPIase FKBP-type" evidence="6">
    <location>
        <begin position="1"/>
        <end position="84"/>
    </location>
</feature>
<organism evidence="7 8">
    <name type="scientific">Papaver nudicaule</name>
    <name type="common">Iceland poppy</name>
    <dbReference type="NCBI Taxonomy" id="74823"/>
    <lineage>
        <taxon>Eukaryota</taxon>
        <taxon>Viridiplantae</taxon>
        <taxon>Streptophyta</taxon>
        <taxon>Embryophyta</taxon>
        <taxon>Tracheophyta</taxon>
        <taxon>Spermatophyta</taxon>
        <taxon>Magnoliopsida</taxon>
        <taxon>Ranunculales</taxon>
        <taxon>Papaveraceae</taxon>
        <taxon>Papaveroideae</taxon>
        <taxon>Papaver</taxon>
    </lineage>
</organism>
<evidence type="ECO:0000313" key="7">
    <source>
        <dbReference type="EMBL" id="MCL7048769.1"/>
    </source>
</evidence>
<dbReference type="Pfam" id="PF00254">
    <property type="entry name" value="FKBP_C"/>
    <property type="match status" value="1"/>
</dbReference>
<dbReference type="InterPro" id="IPR001179">
    <property type="entry name" value="PPIase_FKBP_dom"/>
</dbReference>
<accession>A0AA41VWY2</accession>
<dbReference type="PANTHER" id="PTHR43811">
    <property type="entry name" value="FKBP-TYPE PEPTIDYL-PROLYL CIS-TRANS ISOMERASE FKPA"/>
    <property type="match status" value="1"/>
</dbReference>
<dbReference type="SUPFAM" id="SSF54534">
    <property type="entry name" value="FKBP-like"/>
    <property type="match status" value="1"/>
</dbReference>
<evidence type="ECO:0000256" key="2">
    <source>
        <dbReference type="ARBA" id="ARBA00013194"/>
    </source>
</evidence>
<dbReference type="AlphaFoldDB" id="A0AA41VWY2"/>
<keyword evidence="8" id="KW-1185">Reference proteome</keyword>
<proteinExistence type="predicted"/>
<evidence type="ECO:0000313" key="8">
    <source>
        <dbReference type="Proteomes" id="UP001177140"/>
    </source>
</evidence>
<evidence type="ECO:0000256" key="1">
    <source>
        <dbReference type="ARBA" id="ARBA00000971"/>
    </source>
</evidence>
<dbReference type="EC" id="5.2.1.8" evidence="2 5"/>
<gene>
    <name evidence="7" type="ORF">MKW94_010392</name>
</gene>
<evidence type="ECO:0000259" key="6">
    <source>
        <dbReference type="PROSITE" id="PS50059"/>
    </source>
</evidence>